<gene>
    <name evidence="5" type="ORF">ACFOOL_09665</name>
</gene>
<comment type="caution">
    <text evidence="5">The sequence shown here is derived from an EMBL/GenBank/DDBJ whole genome shotgun (WGS) entry which is preliminary data.</text>
</comment>
<keyword evidence="3" id="KW-0804">Transcription</keyword>
<organism evidence="5 6">
    <name type="scientific">Devosia honganensis</name>
    <dbReference type="NCBI Taxonomy" id="1610527"/>
    <lineage>
        <taxon>Bacteria</taxon>
        <taxon>Pseudomonadati</taxon>
        <taxon>Pseudomonadota</taxon>
        <taxon>Alphaproteobacteria</taxon>
        <taxon>Hyphomicrobiales</taxon>
        <taxon>Devosiaceae</taxon>
        <taxon>Devosia</taxon>
    </lineage>
</organism>
<dbReference type="Proteomes" id="UP001595613">
    <property type="component" value="Unassembled WGS sequence"/>
</dbReference>
<dbReference type="EMBL" id="JBHRYD010000007">
    <property type="protein sequence ID" value="MFC3705024.1"/>
    <property type="molecule type" value="Genomic_DNA"/>
</dbReference>
<dbReference type="PROSITE" id="PS50949">
    <property type="entry name" value="HTH_GNTR"/>
    <property type="match status" value="1"/>
</dbReference>
<name>A0ABV7X325_9HYPH</name>
<dbReference type="SMART" id="SM00345">
    <property type="entry name" value="HTH_GNTR"/>
    <property type="match status" value="1"/>
</dbReference>
<dbReference type="Pfam" id="PF00392">
    <property type="entry name" value="GntR"/>
    <property type="match status" value="1"/>
</dbReference>
<evidence type="ECO:0000256" key="2">
    <source>
        <dbReference type="ARBA" id="ARBA00023125"/>
    </source>
</evidence>
<sequence length="220" mass="24772">MDKESRGSGTKAIDARQVIEEAILKGEFDAGEKLNEATLAASIGVSRGTIREALRSLASLGVIEIIPNRGAFVRKLRLSDVLESYDIRAELFAYAARTVTNRLTPRMTEELKAVMAAMQAASDAEDSHAYHRENLRFHAMLFEMSNNRKASEIYHSLVREISIYRANMIYNRAVTLNSQEEHQRLLEAIFAGDEARAGKLARDHIMGGKTRFVNYFKYVD</sequence>
<dbReference type="SUPFAM" id="SSF46785">
    <property type="entry name" value="Winged helix' DNA-binding domain"/>
    <property type="match status" value="1"/>
</dbReference>
<dbReference type="Gene3D" id="1.20.120.530">
    <property type="entry name" value="GntR ligand-binding domain-like"/>
    <property type="match status" value="1"/>
</dbReference>
<keyword evidence="2" id="KW-0238">DNA-binding</keyword>
<dbReference type="Pfam" id="PF07729">
    <property type="entry name" value="FCD"/>
    <property type="match status" value="1"/>
</dbReference>
<evidence type="ECO:0000256" key="1">
    <source>
        <dbReference type="ARBA" id="ARBA00023015"/>
    </source>
</evidence>
<keyword evidence="1" id="KW-0805">Transcription regulation</keyword>
<dbReference type="Gene3D" id="1.10.10.10">
    <property type="entry name" value="Winged helix-like DNA-binding domain superfamily/Winged helix DNA-binding domain"/>
    <property type="match status" value="1"/>
</dbReference>
<evidence type="ECO:0000256" key="3">
    <source>
        <dbReference type="ARBA" id="ARBA00023163"/>
    </source>
</evidence>
<dbReference type="InterPro" id="IPR008920">
    <property type="entry name" value="TF_FadR/GntR_C"/>
</dbReference>
<evidence type="ECO:0000313" key="6">
    <source>
        <dbReference type="Proteomes" id="UP001595613"/>
    </source>
</evidence>
<evidence type="ECO:0000313" key="5">
    <source>
        <dbReference type="EMBL" id="MFC3705024.1"/>
    </source>
</evidence>
<evidence type="ECO:0000259" key="4">
    <source>
        <dbReference type="PROSITE" id="PS50949"/>
    </source>
</evidence>
<dbReference type="InterPro" id="IPR036388">
    <property type="entry name" value="WH-like_DNA-bd_sf"/>
</dbReference>
<protein>
    <submittedName>
        <fullName evidence="5">GntR family transcriptional regulator</fullName>
    </submittedName>
</protein>
<feature type="domain" description="HTH gntR-type" evidence="4">
    <location>
        <begin position="9"/>
        <end position="76"/>
    </location>
</feature>
<dbReference type="PRINTS" id="PR00035">
    <property type="entry name" value="HTHGNTR"/>
</dbReference>
<keyword evidence="6" id="KW-1185">Reference proteome</keyword>
<dbReference type="RefSeq" id="WP_380096752.1">
    <property type="nucleotide sequence ID" value="NZ_JBHRYD010000007.1"/>
</dbReference>
<reference evidence="6" key="1">
    <citation type="journal article" date="2019" name="Int. J. Syst. Evol. Microbiol.">
        <title>The Global Catalogue of Microorganisms (GCM) 10K type strain sequencing project: providing services to taxonomists for standard genome sequencing and annotation.</title>
        <authorList>
            <consortium name="The Broad Institute Genomics Platform"/>
            <consortium name="The Broad Institute Genome Sequencing Center for Infectious Disease"/>
            <person name="Wu L."/>
            <person name="Ma J."/>
        </authorList>
    </citation>
    <scope>NUCLEOTIDE SEQUENCE [LARGE SCALE GENOMIC DNA]</scope>
    <source>
        <strain evidence="6">KCTC 42281</strain>
    </source>
</reference>
<accession>A0ABV7X325</accession>
<dbReference type="CDD" id="cd07377">
    <property type="entry name" value="WHTH_GntR"/>
    <property type="match status" value="1"/>
</dbReference>
<proteinExistence type="predicted"/>
<dbReference type="InterPro" id="IPR036390">
    <property type="entry name" value="WH_DNA-bd_sf"/>
</dbReference>
<dbReference type="SMART" id="SM00895">
    <property type="entry name" value="FCD"/>
    <property type="match status" value="1"/>
</dbReference>
<dbReference type="PANTHER" id="PTHR43537">
    <property type="entry name" value="TRANSCRIPTIONAL REGULATOR, GNTR FAMILY"/>
    <property type="match status" value="1"/>
</dbReference>
<dbReference type="InterPro" id="IPR000524">
    <property type="entry name" value="Tscrpt_reg_HTH_GntR"/>
</dbReference>
<dbReference type="InterPro" id="IPR011711">
    <property type="entry name" value="GntR_C"/>
</dbReference>
<dbReference type="PANTHER" id="PTHR43537:SF24">
    <property type="entry name" value="GLUCONATE OPERON TRANSCRIPTIONAL REPRESSOR"/>
    <property type="match status" value="1"/>
</dbReference>
<dbReference type="SUPFAM" id="SSF48008">
    <property type="entry name" value="GntR ligand-binding domain-like"/>
    <property type="match status" value="1"/>
</dbReference>